<evidence type="ECO:0000313" key="2">
    <source>
        <dbReference type="EMBL" id="AFM03675.1"/>
    </source>
</evidence>
<keyword evidence="1" id="KW-0472">Membrane</keyword>
<evidence type="ECO:0000313" key="3">
    <source>
        <dbReference type="Proteomes" id="UP000006054"/>
    </source>
</evidence>
<dbReference type="AlphaFoldDB" id="I4AI90"/>
<dbReference type="KEGG" id="fli:Fleli_1238"/>
<organism evidence="2 3">
    <name type="scientific">Bernardetia litoralis (strain ATCC 23117 / DSM 6794 / NBRC 15988 / NCIMB 1366 / Fx l1 / Sio-4)</name>
    <name type="common">Flexibacter litoralis</name>
    <dbReference type="NCBI Taxonomy" id="880071"/>
    <lineage>
        <taxon>Bacteria</taxon>
        <taxon>Pseudomonadati</taxon>
        <taxon>Bacteroidota</taxon>
        <taxon>Cytophagia</taxon>
        <taxon>Cytophagales</taxon>
        <taxon>Bernardetiaceae</taxon>
        <taxon>Bernardetia</taxon>
    </lineage>
</organism>
<feature type="transmembrane region" description="Helical" evidence="1">
    <location>
        <begin position="7"/>
        <end position="28"/>
    </location>
</feature>
<keyword evidence="1" id="KW-0812">Transmembrane</keyword>
<keyword evidence="1" id="KW-1133">Transmembrane helix</keyword>
<dbReference type="STRING" id="880071.Fleli_1238"/>
<gene>
    <name evidence="2" type="ordered locus">Fleli_1238</name>
</gene>
<sequence>MSIEYKGSFIVLLTSFFDSCFNVAYVLVCKKCTVNFSFQKLDIKKALTKL</sequence>
<proteinExistence type="predicted"/>
<evidence type="ECO:0000256" key="1">
    <source>
        <dbReference type="SAM" id="Phobius"/>
    </source>
</evidence>
<dbReference type="EMBL" id="CP003345">
    <property type="protein sequence ID" value="AFM03675.1"/>
    <property type="molecule type" value="Genomic_DNA"/>
</dbReference>
<dbReference type="HOGENOM" id="CLU_3118101_0_0_10"/>
<protein>
    <submittedName>
        <fullName evidence="2">Uncharacterized protein</fullName>
    </submittedName>
</protein>
<keyword evidence="3" id="KW-1185">Reference proteome</keyword>
<accession>I4AI90</accession>
<name>I4AI90_BERLS</name>
<reference evidence="3" key="1">
    <citation type="submission" date="2012-06" db="EMBL/GenBank/DDBJ databases">
        <title>The complete genome of Flexibacter litoralis DSM 6794.</title>
        <authorList>
            <person name="Lucas S."/>
            <person name="Copeland A."/>
            <person name="Lapidus A."/>
            <person name="Glavina del Rio T."/>
            <person name="Dalin E."/>
            <person name="Tice H."/>
            <person name="Bruce D."/>
            <person name="Goodwin L."/>
            <person name="Pitluck S."/>
            <person name="Peters L."/>
            <person name="Ovchinnikova G."/>
            <person name="Lu M."/>
            <person name="Kyrpides N."/>
            <person name="Mavromatis K."/>
            <person name="Ivanova N."/>
            <person name="Brettin T."/>
            <person name="Detter J.C."/>
            <person name="Han C."/>
            <person name="Larimer F."/>
            <person name="Land M."/>
            <person name="Hauser L."/>
            <person name="Markowitz V."/>
            <person name="Cheng J.-F."/>
            <person name="Hugenholtz P."/>
            <person name="Woyke T."/>
            <person name="Wu D."/>
            <person name="Spring S."/>
            <person name="Lang E."/>
            <person name="Kopitz M."/>
            <person name="Brambilla E."/>
            <person name="Klenk H.-P."/>
            <person name="Eisen J.A."/>
        </authorList>
    </citation>
    <scope>NUCLEOTIDE SEQUENCE [LARGE SCALE GENOMIC DNA]</scope>
    <source>
        <strain evidence="3">ATCC 23117 / DSM 6794 / NBRC 15988 / NCIMB 1366 / Sio-4</strain>
    </source>
</reference>
<dbReference type="Proteomes" id="UP000006054">
    <property type="component" value="Chromosome"/>
</dbReference>